<proteinExistence type="predicted"/>
<evidence type="ECO:0000313" key="2">
    <source>
        <dbReference type="EMBL" id="RXH58826.1"/>
    </source>
</evidence>
<gene>
    <name evidence="2" type="ORF">GRAN_2136</name>
</gene>
<dbReference type="SUPFAM" id="SSF53300">
    <property type="entry name" value="vWA-like"/>
    <property type="match status" value="1"/>
</dbReference>
<keyword evidence="1" id="KW-0732">Signal</keyword>
<dbReference type="Gene3D" id="3.40.50.410">
    <property type="entry name" value="von Willebrand factor, type A domain"/>
    <property type="match status" value="1"/>
</dbReference>
<reference evidence="2 3" key="1">
    <citation type="submission" date="2018-11" db="EMBL/GenBank/DDBJ databases">
        <authorList>
            <person name="Mardanov A.V."/>
            <person name="Ravin N.V."/>
            <person name="Dedysh S.N."/>
        </authorList>
    </citation>
    <scope>NUCLEOTIDE SEQUENCE [LARGE SCALE GENOMIC DNA]</scope>
    <source>
        <strain evidence="2 3">AF10</strain>
    </source>
</reference>
<feature type="chain" id="PRO_5020926428" description="VWFA domain-containing protein" evidence="1">
    <location>
        <begin position="20"/>
        <end position="336"/>
    </location>
</feature>
<dbReference type="InterPro" id="IPR017802">
    <property type="entry name" value="VWFA-rel_acidobac-type"/>
</dbReference>
<reference evidence="3" key="2">
    <citation type="submission" date="2019-02" db="EMBL/GenBank/DDBJ databases">
        <title>Granulicella sibirica sp. nov., a psychrotolerant acidobacterium isolated from an organic soil layer in forested tundra, West Siberia.</title>
        <authorList>
            <person name="Oshkin I.Y."/>
            <person name="Kulichevskaya I.S."/>
            <person name="Rijpstra W.I.C."/>
            <person name="Sinninghe Damste J.S."/>
            <person name="Rakitin A.L."/>
            <person name="Ravin N.V."/>
            <person name="Dedysh S.N."/>
        </authorList>
    </citation>
    <scope>NUCLEOTIDE SEQUENCE [LARGE SCALE GENOMIC DNA]</scope>
    <source>
        <strain evidence="3">AF10</strain>
    </source>
</reference>
<name>A0A4Q0TAM1_9BACT</name>
<accession>A0A4Q0TAM1</accession>
<protein>
    <recommendedName>
        <fullName evidence="4">VWFA domain-containing protein</fullName>
    </recommendedName>
</protein>
<dbReference type="AlphaFoldDB" id="A0A4Q0TAM1"/>
<dbReference type="NCBIfam" id="TIGR03436">
    <property type="entry name" value="acidobact_VWFA"/>
    <property type="match status" value="1"/>
</dbReference>
<evidence type="ECO:0000256" key="1">
    <source>
        <dbReference type="SAM" id="SignalP"/>
    </source>
</evidence>
<keyword evidence="3" id="KW-1185">Reference proteome</keyword>
<dbReference type="EMBL" id="RDSM01000001">
    <property type="protein sequence ID" value="RXH58826.1"/>
    <property type="molecule type" value="Genomic_DNA"/>
</dbReference>
<feature type="signal peptide" evidence="1">
    <location>
        <begin position="1"/>
        <end position="19"/>
    </location>
</feature>
<organism evidence="2 3">
    <name type="scientific">Granulicella sibirica</name>
    <dbReference type="NCBI Taxonomy" id="2479048"/>
    <lineage>
        <taxon>Bacteria</taxon>
        <taxon>Pseudomonadati</taxon>
        <taxon>Acidobacteriota</taxon>
        <taxon>Terriglobia</taxon>
        <taxon>Terriglobales</taxon>
        <taxon>Acidobacteriaceae</taxon>
        <taxon>Granulicella</taxon>
    </lineage>
</organism>
<evidence type="ECO:0008006" key="4">
    <source>
        <dbReference type="Google" id="ProtNLM"/>
    </source>
</evidence>
<sequence>MKRIVTLGVLIVLAMQAEAQGDPVASPGSTLRSTANLVLVPALVLDRSGEMIHTLTQNDFALTDNGIPQKLTVEHIEHQPVSVVVLMQTGGAAPGEFAYYKGLGTMLDNLVGETSHKVALVTFDSQPEELWNFPPRGEGLSYAFTHPDPGDGGAAILDAISYSVDLLKQQPDTSRRVILLISQQHDAGSRIKPEAVVRELGESNTTIYSLTFSPAKKWFKDQFTGPRHGNGAYDMPGEAPLLYTFNLSGPLFEAWKALQQDTASEIAALSGGESLHFSTRKDLEEQLSLLANRIPNRYTLSFRPTSNEPGFHELKVQVLNQPEPVTVSARTSYWSK</sequence>
<dbReference type="InterPro" id="IPR036465">
    <property type="entry name" value="vWFA_dom_sf"/>
</dbReference>
<comment type="caution">
    <text evidence="2">The sequence shown here is derived from an EMBL/GenBank/DDBJ whole genome shotgun (WGS) entry which is preliminary data.</text>
</comment>
<evidence type="ECO:0000313" key="3">
    <source>
        <dbReference type="Proteomes" id="UP000289437"/>
    </source>
</evidence>
<dbReference type="Proteomes" id="UP000289437">
    <property type="component" value="Unassembled WGS sequence"/>
</dbReference>
<dbReference type="CDD" id="cd00198">
    <property type="entry name" value="vWFA"/>
    <property type="match status" value="1"/>
</dbReference>